<gene>
    <name evidence="1" type="ORF">Oscil6304_1420</name>
</gene>
<dbReference type="EMBL" id="CP003607">
    <property type="protein sequence ID" value="AFY81127.1"/>
    <property type="molecule type" value="Genomic_DNA"/>
</dbReference>
<accession>K9TE19</accession>
<protein>
    <submittedName>
        <fullName evidence="1">Uncharacterized protein</fullName>
    </submittedName>
</protein>
<keyword evidence="2" id="KW-1185">Reference proteome</keyword>
<dbReference type="Proteomes" id="UP000010367">
    <property type="component" value="Chromosome"/>
</dbReference>
<proteinExistence type="predicted"/>
<name>K9TE19_9CYAN</name>
<evidence type="ECO:0000313" key="1">
    <source>
        <dbReference type="EMBL" id="AFY81127.1"/>
    </source>
</evidence>
<dbReference type="AlphaFoldDB" id="K9TE19"/>
<dbReference type="RefSeq" id="WP_015147774.1">
    <property type="nucleotide sequence ID" value="NC_019693.1"/>
</dbReference>
<dbReference type="InParanoid" id="K9TE19"/>
<organism evidence="1 2">
    <name type="scientific">Oscillatoria acuminata PCC 6304</name>
    <dbReference type="NCBI Taxonomy" id="56110"/>
    <lineage>
        <taxon>Bacteria</taxon>
        <taxon>Bacillati</taxon>
        <taxon>Cyanobacteriota</taxon>
        <taxon>Cyanophyceae</taxon>
        <taxon>Oscillatoriophycideae</taxon>
        <taxon>Oscillatoriales</taxon>
        <taxon>Oscillatoriaceae</taxon>
        <taxon>Oscillatoria</taxon>
    </lineage>
</organism>
<sequence length="115" mass="13229">MENIAFLKRLRFGFGGKAAFLKRNLGRAVGSQETEKRPTQFQVKEAIRQWGEPFRAYLALFQDPKSAINSFENSYAGEYADPHDFERHYPEGLPGCCFIKSPHGVYAFRNFFQGK</sequence>
<evidence type="ECO:0000313" key="2">
    <source>
        <dbReference type="Proteomes" id="UP000010367"/>
    </source>
</evidence>
<dbReference type="KEGG" id="oac:Oscil6304_1420"/>
<reference evidence="1 2" key="1">
    <citation type="submission" date="2012-06" db="EMBL/GenBank/DDBJ databases">
        <title>Finished chromosome of genome of Oscillatoria acuminata PCC 6304.</title>
        <authorList>
            <consortium name="US DOE Joint Genome Institute"/>
            <person name="Gugger M."/>
            <person name="Coursin T."/>
            <person name="Rippka R."/>
            <person name="Tandeau De Marsac N."/>
            <person name="Huntemann M."/>
            <person name="Wei C.-L."/>
            <person name="Han J."/>
            <person name="Detter J.C."/>
            <person name="Han C."/>
            <person name="Tapia R."/>
            <person name="Davenport K."/>
            <person name="Daligault H."/>
            <person name="Erkkila T."/>
            <person name="Gu W."/>
            <person name="Munk A.C.C."/>
            <person name="Teshima H."/>
            <person name="Xu Y."/>
            <person name="Chain P."/>
            <person name="Chen A."/>
            <person name="Krypides N."/>
            <person name="Mavromatis K."/>
            <person name="Markowitz V."/>
            <person name="Szeto E."/>
            <person name="Ivanova N."/>
            <person name="Mikhailova N."/>
            <person name="Ovchinnikova G."/>
            <person name="Pagani I."/>
            <person name="Pati A."/>
            <person name="Goodwin L."/>
            <person name="Peters L."/>
            <person name="Pitluck S."/>
            <person name="Woyke T."/>
            <person name="Kerfeld C."/>
        </authorList>
    </citation>
    <scope>NUCLEOTIDE SEQUENCE [LARGE SCALE GENOMIC DNA]</scope>
    <source>
        <strain evidence="1 2">PCC 6304</strain>
    </source>
</reference>
<dbReference type="HOGENOM" id="CLU_2106511_0_0_3"/>